<feature type="compositionally biased region" description="Basic and acidic residues" evidence="1">
    <location>
        <begin position="213"/>
        <end position="227"/>
    </location>
</feature>
<evidence type="ECO:0000313" key="3">
    <source>
        <dbReference type="Proteomes" id="UP000249390"/>
    </source>
</evidence>
<comment type="caution">
    <text evidence="2">The sequence shown here is derived from an EMBL/GenBank/DDBJ whole genome shotgun (WGS) entry which is preliminary data.</text>
</comment>
<evidence type="ECO:0000256" key="1">
    <source>
        <dbReference type="SAM" id="MobiDB-lite"/>
    </source>
</evidence>
<proteinExistence type="predicted"/>
<dbReference type="PANTHER" id="PTHR33223:SF10">
    <property type="entry name" value="AMINOTRANSFERASE-LIKE PLANT MOBILE DOMAIN-CONTAINING PROTEIN"/>
    <property type="match status" value="1"/>
</dbReference>
<keyword evidence="3" id="KW-1185">Reference proteome</keyword>
<evidence type="ECO:0000313" key="2">
    <source>
        <dbReference type="EMBL" id="RAL45262.1"/>
    </source>
</evidence>
<sequence length="362" mass="39484">MSYSQQINATSAQVQATNEGASIPVAATIPVISAPVLPLGLSSVPTASVISPFATPVPSAGPRVTFPPSMAQFMNDPTNLQAIQGFGQVMAMCQQNGGMPFLPGMFPFALPGAGTMPLQAPMAVTTFQTPMPQPSPFQPQLVSTMARVNLTDALNAAGPSRPPQATDPQVTPDGHCVSIESNDGEWDIPRAHKKKKGEVRKAEPARTRRSRSNRQEPAKTRASHQEGETESQPRLLVANRLTIPNDRVQQMEAKLERLEKKVGEKNDRDKPLAGSPFTARVHLTPFPRKVKIDAPRFTGKEDPEIHLDSFNQSATMNGCTDEEKCLLFFQTLRNRATEWFNKLRPGSIDSFSDLASKFKAKF</sequence>
<reference evidence="2 3" key="1">
    <citation type="submission" date="2018-06" db="EMBL/GenBank/DDBJ databases">
        <title>The Genome of Cuscuta australis (Dodder) Provides Insight into the Evolution of Plant Parasitism.</title>
        <authorList>
            <person name="Liu H."/>
        </authorList>
    </citation>
    <scope>NUCLEOTIDE SEQUENCE [LARGE SCALE GENOMIC DNA]</scope>
    <source>
        <strain evidence="3">cv. Yunnan</strain>
        <tissue evidence="2">Vines</tissue>
    </source>
</reference>
<protein>
    <recommendedName>
        <fullName evidence="4">Retrotransposon gag domain-containing protein</fullName>
    </recommendedName>
</protein>
<dbReference type="PANTHER" id="PTHR33223">
    <property type="entry name" value="CCHC-TYPE DOMAIN-CONTAINING PROTEIN"/>
    <property type="match status" value="1"/>
</dbReference>
<dbReference type="Proteomes" id="UP000249390">
    <property type="component" value="Unassembled WGS sequence"/>
</dbReference>
<dbReference type="EMBL" id="NQVE01000135">
    <property type="protein sequence ID" value="RAL45262.1"/>
    <property type="molecule type" value="Genomic_DNA"/>
</dbReference>
<feature type="region of interest" description="Disordered" evidence="1">
    <location>
        <begin position="154"/>
        <end position="235"/>
    </location>
</feature>
<dbReference type="AlphaFoldDB" id="A0A328DHK7"/>
<accession>A0A328DHK7</accession>
<evidence type="ECO:0008006" key="4">
    <source>
        <dbReference type="Google" id="ProtNLM"/>
    </source>
</evidence>
<gene>
    <name evidence="2" type="ORF">DM860_014672</name>
</gene>
<name>A0A328DHK7_9ASTE</name>
<organism evidence="2 3">
    <name type="scientific">Cuscuta australis</name>
    <dbReference type="NCBI Taxonomy" id="267555"/>
    <lineage>
        <taxon>Eukaryota</taxon>
        <taxon>Viridiplantae</taxon>
        <taxon>Streptophyta</taxon>
        <taxon>Embryophyta</taxon>
        <taxon>Tracheophyta</taxon>
        <taxon>Spermatophyta</taxon>
        <taxon>Magnoliopsida</taxon>
        <taxon>eudicotyledons</taxon>
        <taxon>Gunneridae</taxon>
        <taxon>Pentapetalae</taxon>
        <taxon>asterids</taxon>
        <taxon>lamiids</taxon>
        <taxon>Solanales</taxon>
        <taxon>Convolvulaceae</taxon>
        <taxon>Cuscuteae</taxon>
        <taxon>Cuscuta</taxon>
        <taxon>Cuscuta subgen. Grammica</taxon>
        <taxon>Cuscuta sect. Cleistogrammica</taxon>
    </lineage>
</organism>